<dbReference type="EMBL" id="JAPFFF010000006">
    <property type="protein sequence ID" value="KAK8887612.1"/>
    <property type="molecule type" value="Genomic_DNA"/>
</dbReference>
<protein>
    <submittedName>
        <fullName evidence="1">Uncharacterized protein</fullName>
    </submittedName>
</protein>
<name>A0ABR2KAW3_9EUKA</name>
<comment type="caution">
    <text evidence="1">The sequence shown here is derived from an EMBL/GenBank/DDBJ whole genome shotgun (WGS) entry which is preliminary data.</text>
</comment>
<sequence length="176" mass="19429">MISFFGMSDKILATTRDAAFSFVKGSITGIGISVAVNAFKVKGNITDEKFKENIIKDAKVSIIENAINSVVFNASRAILQEIFNKNDDIKKKLVINAISTALSTLIIDVVVHNDGYCKIAKDVALNAAFSAASTVIGEWDDGGRELFTEYFPTIYEKVINIPFIKSFYKKENELMN</sequence>
<proteinExistence type="predicted"/>
<evidence type="ECO:0000313" key="2">
    <source>
        <dbReference type="Proteomes" id="UP001470230"/>
    </source>
</evidence>
<evidence type="ECO:0000313" key="1">
    <source>
        <dbReference type="EMBL" id="KAK8887612.1"/>
    </source>
</evidence>
<gene>
    <name evidence="1" type="ORF">M9Y10_038664</name>
</gene>
<dbReference type="Proteomes" id="UP001470230">
    <property type="component" value="Unassembled WGS sequence"/>
</dbReference>
<organism evidence="1 2">
    <name type="scientific">Tritrichomonas musculus</name>
    <dbReference type="NCBI Taxonomy" id="1915356"/>
    <lineage>
        <taxon>Eukaryota</taxon>
        <taxon>Metamonada</taxon>
        <taxon>Parabasalia</taxon>
        <taxon>Tritrichomonadida</taxon>
        <taxon>Tritrichomonadidae</taxon>
        <taxon>Tritrichomonas</taxon>
    </lineage>
</organism>
<reference evidence="1 2" key="1">
    <citation type="submission" date="2024-04" db="EMBL/GenBank/DDBJ databases">
        <title>Tritrichomonas musculus Genome.</title>
        <authorList>
            <person name="Alves-Ferreira E."/>
            <person name="Grigg M."/>
            <person name="Lorenzi H."/>
            <person name="Galac M."/>
        </authorList>
    </citation>
    <scope>NUCLEOTIDE SEQUENCE [LARGE SCALE GENOMIC DNA]</scope>
    <source>
        <strain evidence="1 2">EAF2021</strain>
    </source>
</reference>
<accession>A0ABR2KAW3</accession>
<keyword evidence="2" id="KW-1185">Reference proteome</keyword>